<feature type="region of interest" description="Disordered" evidence="6">
    <location>
        <begin position="169"/>
        <end position="204"/>
    </location>
</feature>
<feature type="domain" description="Homeobox" evidence="7">
    <location>
        <begin position="63"/>
        <end position="123"/>
    </location>
</feature>
<dbReference type="InterPro" id="IPR001356">
    <property type="entry name" value="HD"/>
</dbReference>
<dbReference type="InterPro" id="IPR051000">
    <property type="entry name" value="Homeobox_DNA-bind_prot"/>
</dbReference>
<dbReference type="PROSITE" id="PS50071">
    <property type="entry name" value="HOMEOBOX_2"/>
    <property type="match status" value="1"/>
</dbReference>
<comment type="subcellular location">
    <subcellularLocation>
        <location evidence="4 5">Nucleus</location>
    </subcellularLocation>
</comment>
<keyword evidence="9" id="KW-1185">Reference proteome</keyword>
<evidence type="ECO:0000256" key="3">
    <source>
        <dbReference type="ARBA" id="ARBA00023242"/>
    </source>
</evidence>
<name>A0ABN7V9P5_GIGMA</name>
<keyword evidence="2 4" id="KW-0371">Homeobox</keyword>
<proteinExistence type="predicted"/>
<dbReference type="CDD" id="cd00086">
    <property type="entry name" value="homeodomain"/>
    <property type="match status" value="1"/>
</dbReference>
<evidence type="ECO:0000313" key="8">
    <source>
        <dbReference type="EMBL" id="CAG8743006.1"/>
    </source>
</evidence>
<evidence type="ECO:0000256" key="5">
    <source>
        <dbReference type="RuleBase" id="RU000682"/>
    </source>
</evidence>
<dbReference type="Proteomes" id="UP000789901">
    <property type="component" value="Unassembled WGS sequence"/>
</dbReference>
<dbReference type="SMART" id="SM00389">
    <property type="entry name" value="HOX"/>
    <property type="match status" value="1"/>
</dbReference>
<evidence type="ECO:0000256" key="4">
    <source>
        <dbReference type="PROSITE-ProRule" id="PRU00108"/>
    </source>
</evidence>
<dbReference type="SUPFAM" id="SSF46689">
    <property type="entry name" value="Homeodomain-like"/>
    <property type="match status" value="1"/>
</dbReference>
<keyword evidence="3 4" id="KW-0539">Nucleus</keyword>
<dbReference type="PROSITE" id="PS00027">
    <property type="entry name" value="HOMEOBOX_1"/>
    <property type="match status" value="1"/>
</dbReference>
<accession>A0ABN7V9P5</accession>
<feature type="compositionally biased region" description="Polar residues" evidence="6">
    <location>
        <begin position="174"/>
        <end position="193"/>
    </location>
</feature>
<evidence type="ECO:0000256" key="2">
    <source>
        <dbReference type="ARBA" id="ARBA00023155"/>
    </source>
</evidence>
<organism evidence="8 9">
    <name type="scientific">Gigaspora margarita</name>
    <dbReference type="NCBI Taxonomy" id="4874"/>
    <lineage>
        <taxon>Eukaryota</taxon>
        <taxon>Fungi</taxon>
        <taxon>Fungi incertae sedis</taxon>
        <taxon>Mucoromycota</taxon>
        <taxon>Glomeromycotina</taxon>
        <taxon>Glomeromycetes</taxon>
        <taxon>Diversisporales</taxon>
        <taxon>Gigasporaceae</taxon>
        <taxon>Gigaspora</taxon>
    </lineage>
</organism>
<feature type="region of interest" description="Disordered" evidence="6">
    <location>
        <begin position="116"/>
        <end position="140"/>
    </location>
</feature>
<protein>
    <submittedName>
        <fullName evidence="8">2499_t:CDS:1</fullName>
    </submittedName>
</protein>
<dbReference type="InterPro" id="IPR009057">
    <property type="entry name" value="Homeodomain-like_sf"/>
</dbReference>
<feature type="non-terminal residue" evidence="8">
    <location>
        <position position="1"/>
    </location>
</feature>
<evidence type="ECO:0000259" key="7">
    <source>
        <dbReference type="PROSITE" id="PS50071"/>
    </source>
</evidence>
<evidence type="ECO:0000256" key="6">
    <source>
        <dbReference type="SAM" id="MobiDB-lite"/>
    </source>
</evidence>
<evidence type="ECO:0000256" key="1">
    <source>
        <dbReference type="ARBA" id="ARBA00023125"/>
    </source>
</evidence>
<dbReference type="EMBL" id="CAJVQB010010804">
    <property type="protein sequence ID" value="CAG8743006.1"/>
    <property type="molecule type" value="Genomic_DNA"/>
</dbReference>
<dbReference type="Pfam" id="PF00046">
    <property type="entry name" value="Homeodomain"/>
    <property type="match status" value="1"/>
</dbReference>
<dbReference type="PANTHER" id="PTHR24324">
    <property type="entry name" value="HOMEOBOX PROTEIN HHEX"/>
    <property type="match status" value="1"/>
</dbReference>
<dbReference type="Gene3D" id="1.10.10.60">
    <property type="entry name" value="Homeodomain-like"/>
    <property type="match status" value="1"/>
</dbReference>
<evidence type="ECO:0000313" key="9">
    <source>
        <dbReference type="Proteomes" id="UP000789901"/>
    </source>
</evidence>
<gene>
    <name evidence="8" type="ORF">GMARGA_LOCUS15589</name>
</gene>
<dbReference type="InterPro" id="IPR017970">
    <property type="entry name" value="Homeobox_CS"/>
</dbReference>
<sequence>TLAMAKKVPYMTVDLMVIDDGLSTIALTTTPERPQQQAHPAPQMFDAFHQSPHGEFKPTFYNPFEVKHRRRTSRQQLKILEKAFNENPKPHAAVRQALAQKLNMTPRGVQVWFQNRRAKAKKQKTTDDSSSPECTSEGLIVSSPTDSLETFFSTADSSISVTTTEHGGQECIESDSSSDINDQAVESTATSPSEAYCGYEGNPNDTSFYVDQPKPVNEMLAHERENDQLPKRTRQKPNIDPLKTSWETQEEYEHMVQQRQLIQKPGNSQHDDGEWMHSNVSSASTVASEYVYDHIDNLLPLSTPQSAVTISDYFTEYAYSPTVSSVISDKDAVDSNEPMHSGTYANARRNSCPELMASILNMKLTTPEEKRSLSTIIEDETLYNDSNMHQFLAAPGQTKRRFSEPINRYNLSPNASEFQSPELESNITNITSNQTAYQFNMHPILGTNQSSEPLTAPELLRGHSLDSTVWPTLKERQMWNFGLDFKTKLPIVDTTEIKVSDTGVAHWSPLTPTDVNTNSVNSNMTITMPDEINFIHLYGNTNDQVVG</sequence>
<comment type="caution">
    <text evidence="8">The sequence shown here is derived from an EMBL/GenBank/DDBJ whole genome shotgun (WGS) entry which is preliminary data.</text>
</comment>
<dbReference type="PANTHER" id="PTHR24324:SF9">
    <property type="entry name" value="HOMEOBOX DOMAIN-CONTAINING PROTEIN"/>
    <property type="match status" value="1"/>
</dbReference>
<feature type="DNA-binding region" description="Homeobox" evidence="4">
    <location>
        <begin position="65"/>
        <end position="124"/>
    </location>
</feature>
<reference evidence="8 9" key="1">
    <citation type="submission" date="2021-06" db="EMBL/GenBank/DDBJ databases">
        <authorList>
            <person name="Kallberg Y."/>
            <person name="Tangrot J."/>
            <person name="Rosling A."/>
        </authorList>
    </citation>
    <scope>NUCLEOTIDE SEQUENCE [LARGE SCALE GENOMIC DNA]</scope>
    <source>
        <strain evidence="8 9">120-4 pot B 10/14</strain>
    </source>
</reference>
<keyword evidence="1 4" id="KW-0238">DNA-binding</keyword>